<dbReference type="SUPFAM" id="SSF53092">
    <property type="entry name" value="Creatinase/prolidase N-terminal domain"/>
    <property type="match status" value="1"/>
</dbReference>
<evidence type="ECO:0000256" key="1">
    <source>
        <dbReference type="ARBA" id="ARBA00008766"/>
    </source>
</evidence>
<dbReference type="Pfam" id="PF16188">
    <property type="entry name" value="Peptidase_M24_C"/>
    <property type="match status" value="1"/>
</dbReference>
<evidence type="ECO:0000256" key="2">
    <source>
        <dbReference type="ARBA" id="ARBA00022723"/>
    </source>
</evidence>
<feature type="domain" description="Peptidase M24 C-terminal" evidence="6">
    <location>
        <begin position="596"/>
        <end position="658"/>
    </location>
</feature>
<evidence type="ECO:0000313" key="7">
    <source>
        <dbReference type="EMBL" id="CAH1975266.1"/>
    </source>
</evidence>
<evidence type="ECO:0000259" key="5">
    <source>
        <dbReference type="Pfam" id="PF01321"/>
    </source>
</evidence>
<dbReference type="Gene3D" id="3.40.350.10">
    <property type="entry name" value="Creatinase/prolidase N-terminal domain"/>
    <property type="match status" value="2"/>
</dbReference>
<dbReference type="PANTHER" id="PTHR43763">
    <property type="entry name" value="XAA-PRO AMINOPEPTIDASE 1"/>
    <property type="match status" value="1"/>
</dbReference>
<dbReference type="Gene3D" id="3.90.230.10">
    <property type="entry name" value="Creatinase/methionine aminopeptidase superfamily"/>
    <property type="match status" value="1"/>
</dbReference>
<evidence type="ECO:0000259" key="6">
    <source>
        <dbReference type="Pfam" id="PF16188"/>
    </source>
</evidence>
<reference evidence="7" key="1">
    <citation type="submission" date="2022-03" db="EMBL/GenBank/DDBJ databases">
        <authorList>
            <person name="Sayadi A."/>
        </authorList>
    </citation>
    <scope>NUCLEOTIDE SEQUENCE</scope>
</reference>
<dbReference type="InterPro" id="IPR032416">
    <property type="entry name" value="Peptidase_M24_C"/>
</dbReference>
<dbReference type="InterPro" id="IPR029149">
    <property type="entry name" value="Creatin/AminoP/Spt16_N"/>
</dbReference>
<dbReference type="InterPro" id="IPR000994">
    <property type="entry name" value="Pept_M24"/>
</dbReference>
<dbReference type="CDD" id="cd01085">
    <property type="entry name" value="APP"/>
    <property type="match status" value="1"/>
</dbReference>
<organism evidence="7 8">
    <name type="scientific">Acanthoscelides obtectus</name>
    <name type="common">Bean weevil</name>
    <name type="synonym">Bruchus obtectus</name>
    <dbReference type="NCBI Taxonomy" id="200917"/>
    <lineage>
        <taxon>Eukaryota</taxon>
        <taxon>Metazoa</taxon>
        <taxon>Ecdysozoa</taxon>
        <taxon>Arthropoda</taxon>
        <taxon>Hexapoda</taxon>
        <taxon>Insecta</taxon>
        <taxon>Pterygota</taxon>
        <taxon>Neoptera</taxon>
        <taxon>Endopterygota</taxon>
        <taxon>Coleoptera</taxon>
        <taxon>Polyphaga</taxon>
        <taxon>Cucujiformia</taxon>
        <taxon>Chrysomeloidea</taxon>
        <taxon>Chrysomelidae</taxon>
        <taxon>Bruchinae</taxon>
        <taxon>Bruchini</taxon>
        <taxon>Acanthoscelides</taxon>
    </lineage>
</organism>
<keyword evidence="2" id="KW-0479">Metal-binding</keyword>
<keyword evidence="8" id="KW-1185">Reference proteome</keyword>
<comment type="caution">
    <text evidence="7">The sequence shown here is derived from an EMBL/GenBank/DDBJ whole genome shotgun (WGS) entry which is preliminary data.</text>
</comment>
<dbReference type="InterPro" id="IPR036005">
    <property type="entry name" value="Creatinase/aminopeptidase-like"/>
</dbReference>
<evidence type="ECO:0000313" key="8">
    <source>
        <dbReference type="Proteomes" id="UP001152888"/>
    </source>
</evidence>
<dbReference type="AlphaFoldDB" id="A0A9P0KJ69"/>
<evidence type="ECO:0000256" key="3">
    <source>
        <dbReference type="ARBA" id="ARBA00022801"/>
    </source>
</evidence>
<dbReference type="InterPro" id="IPR000587">
    <property type="entry name" value="Creatinase_N"/>
</dbReference>
<proteinExistence type="inferred from homology"/>
<keyword evidence="3" id="KW-0378">Hydrolase</keyword>
<dbReference type="EMBL" id="CAKOFQ010006834">
    <property type="protein sequence ID" value="CAH1975266.1"/>
    <property type="molecule type" value="Genomic_DNA"/>
</dbReference>
<accession>A0A9P0KJ69</accession>
<dbReference type="OrthoDB" id="9995434at2759"/>
<dbReference type="GO" id="GO:0046872">
    <property type="term" value="F:metal ion binding"/>
    <property type="evidence" value="ECO:0007669"/>
    <property type="project" value="UniProtKB-KW"/>
</dbReference>
<comment type="similarity">
    <text evidence="1">Belongs to the peptidase M24B family.</text>
</comment>
<dbReference type="Pfam" id="PF01321">
    <property type="entry name" value="Creatinase_N"/>
    <property type="match status" value="1"/>
</dbReference>
<dbReference type="Proteomes" id="UP001152888">
    <property type="component" value="Unassembled WGS sequence"/>
</dbReference>
<dbReference type="GO" id="GO:0070006">
    <property type="term" value="F:metalloaminopeptidase activity"/>
    <property type="evidence" value="ECO:0007669"/>
    <property type="project" value="InterPro"/>
</dbReference>
<dbReference type="SUPFAM" id="SSF55920">
    <property type="entry name" value="Creatinase/aminopeptidase"/>
    <property type="match status" value="1"/>
</dbReference>
<dbReference type="FunFam" id="3.90.230.10:FF:000009">
    <property type="entry name" value="xaa-Pro aminopeptidase 2"/>
    <property type="match status" value="1"/>
</dbReference>
<dbReference type="GO" id="GO:0005737">
    <property type="term" value="C:cytoplasm"/>
    <property type="evidence" value="ECO:0007669"/>
    <property type="project" value="UniProtKB-ARBA"/>
</dbReference>
<dbReference type="Pfam" id="PF00557">
    <property type="entry name" value="Peptidase_M24"/>
    <property type="match status" value="1"/>
</dbReference>
<name>A0A9P0KJ69_ACAOB</name>
<dbReference type="InterPro" id="IPR050422">
    <property type="entry name" value="X-Pro_aminopeptidase_P"/>
</dbReference>
<dbReference type="FunFam" id="3.40.350.10:FF:000003">
    <property type="entry name" value="Xaa-pro aminopeptidase P"/>
    <property type="match status" value="1"/>
</dbReference>
<protein>
    <submittedName>
        <fullName evidence="7">Uncharacterized protein</fullName>
    </submittedName>
</protein>
<gene>
    <name evidence="7" type="ORF">ACAOBT_LOCUS11537</name>
</gene>
<evidence type="ECO:0000259" key="4">
    <source>
        <dbReference type="Pfam" id="PF00557"/>
    </source>
</evidence>
<dbReference type="InterPro" id="IPR033740">
    <property type="entry name" value="Pept_M24B"/>
</dbReference>
<feature type="domain" description="Peptidase M24" evidence="4">
    <location>
        <begin position="368"/>
        <end position="583"/>
    </location>
</feature>
<feature type="domain" description="Creatinase N-terminal" evidence="5">
    <location>
        <begin position="43"/>
        <end position="171"/>
    </location>
</feature>
<dbReference type="PANTHER" id="PTHR43763:SF6">
    <property type="entry name" value="XAA-PRO AMINOPEPTIDASE 1"/>
    <property type="match status" value="1"/>
</dbReference>
<dbReference type="Pfam" id="PF16189">
    <property type="entry name" value="Creatinase_N_2"/>
    <property type="match status" value="1"/>
</dbReference>
<sequence length="685" mass="78087">MRTTLCLYTFNLDLEKQRGELRKACSKYGHIAQPARRVNTTMRLAAFRNLMTDETVLLTLPIQAYLITSSDEHQSIDIDGFEKRREYISGFSGSYGDAVVTLDKAALWTDGRYHLQADEQLDCNWLLFREGHRGVPSMSKWLREQLPAGSRVGLNPKIVSRYTWDALHGSLAAHGISLVALNVSLVDVIWPEEERPPRTVKEAFVYDIEYAGKNYTTKVEEVRSELRKVGADAMVVTALDEIAWMLNIRGRDVPNSPYLRSYVVLDMQKVFLYVNSSQLNGTVRSHLGIGSRIVKSDSVYLRDYDDIWTDLRTESQYYKKILVPSYCVYSEGASHAIYQHIDPERRLPMQSPIIYLKALKNQVEIKGMLEANVKDSAAVCDCFAYIEQRITDGENFTELDVVRILDEYRYEQRLSLGNSFRTVVAFGENSAYPNYEPTINTNTQIFTNSTIVLDSGGQYFGGTTDITRTLHFGSPSDDVKEAYTRVLSGMIQLSMLTFPSRLKMAMVDVVARSALWEVGMDYFQDTGHGVGSFLGVRESPIKINFNSKVSSEQTFKPGYFLSNEPGYYRDGQFGIKLENILQVVDKPWLNHGGHAFLGFKVITLVPFEPNLIKLELLSPHQRRWLNKYNEQIRQHVGAELKRQNRMHGFYWMMDKTKYIPENGSRSLIANLLLAVTSTAFICFVV</sequence>